<dbReference type="OrthoDB" id="82247at2"/>
<comment type="caution">
    <text evidence="3">The sequence shown here is derived from an EMBL/GenBank/DDBJ whole genome shotgun (WGS) entry which is preliminary data.</text>
</comment>
<keyword evidence="4" id="KW-1185">Reference proteome</keyword>
<keyword evidence="2" id="KW-0235">DNA replication</keyword>
<evidence type="ECO:0000313" key="3">
    <source>
        <dbReference type="EMBL" id="KXB70103.1"/>
    </source>
</evidence>
<evidence type="ECO:0000256" key="2">
    <source>
        <dbReference type="ARBA" id="ARBA00022705"/>
    </source>
</evidence>
<dbReference type="EMBL" id="LSDD01000006">
    <property type="protein sequence ID" value="KXB70103.1"/>
    <property type="molecule type" value="Genomic_DNA"/>
</dbReference>
<accession>A0A134AQY5</accession>
<dbReference type="AlphaFoldDB" id="A0A134AQY5"/>
<evidence type="ECO:0000256" key="1">
    <source>
        <dbReference type="ARBA" id="ARBA00008909"/>
    </source>
</evidence>
<dbReference type="Pfam" id="PF01446">
    <property type="entry name" value="Rep_1"/>
    <property type="match status" value="1"/>
</dbReference>
<evidence type="ECO:0000313" key="4">
    <source>
        <dbReference type="Proteomes" id="UP000070483"/>
    </source>
</evidence>
<name>A0A134AQY5_9FUSO</name>
<reference evidence="4" key="1">
    <citation type="submission" date="2016-01" db="EMBL/GenBank/DDBJ databases">
        <authorList>
            <person name="Mitreva M."/>
            <person name="Pepin K.H."/>
            <person name="Mihindukulasuriya K.A."/>
            <person name="Fulton R."/>
            <person name="Fronick C."/>
            <person name="O'Laughlin M."/>
            <person name="Miner T."/>
            <person name="Herter B."/>
            <person name="Rosa B.A."/>
            <person name="Cordes M."/>
            <person name="Tomlinson C."/>
            <person name="Wollam A."/>
            <person name="Palsikar V.B."/>
            <person name="Mardis E.R."/>
            <person name="Wilson R.K."/>
        </authorList>
    </citation>
    <scope>NUCLEOTIDE SEQUENCE [LARGE SCALE GENOMIC DNA]</scope>
    <source>
        <strain evidence="4">KA00185</strain>
    </source>
</reference>
<comment type="similarity">
    <text evidence="1">Belongs to the Gram-positive plasmids replication protein type 1 family.</text>
</comment>
<dbReference type="RefSeq" id="WP_060917231.1">
    <property type="nucleotide sequence ID" value="NZ_KQ960000.1"/>
</dbReference>
<dbReference type="InterPro" id="IPR000989">
    <property type="entry name" value="Rep"/>
</dbReference>
<dbReference type="GO" id="GO:0006260">
    <property type="term" value="P:DNA replication"/>
    <property type="evidence" value="ECO:0007669"/>
    <property type="project" value="UniProtKB-KW"/>
</dbReference>
<gene>
    <name evidence="3" type="ORF">HMPREF3180_00140</name>
</gene>
<dbReference type="GO" id="GO:0003677">
    <property type="term" value="F:DNA binding"/>
    <property type="evidence" value="ECO:0007669"/>
    <property type="project" value="InterPro"/>
</dbReference>
<organism evidence="3 4">
    <name type="scientific">Leptotrichia wadei</name>
    <dbReference type="NCBI Taxonomy" id="157687"/>
    <lineage>
        <taxon>Bacteria</taxon>
        <taxon>Fusobacteriati</taxon>
        <taxon>Fusobacteriota</taxon>
        <taxon>Fusobacteriia</taxon>
        <taxon>Fusobacteriales</taxon>
        <taxon>Leptotrichiaceae</taxon>
        <taxon>Leptotrichia</taxon>
    </lineage>
</organism>
<dbReference type="Proteomes" id="UP000070483">
    <property type="component" value="Unassembled WGS sequence"/>
</dbReference>
<dbReference type="PATRIC" id="fig|157687.3.peg.142"/>
<protein>
    <submittedName>
        <fullName evidence="3">Uncharacterized protein</fullName>
    </submittedName>
</protein>
<proteinExistence type="inferred from homology"/>
<sequence>MEKKGNYPKRYRYTEAETDRIIEILEIIEEYRKTNEVDEIMECINNELLYGSGEINYVTRCKRQTCPLCRENRKYKTYLKLKEKVAKQNGIRYILMTFNGREIGDLTKLSDEVGENNSIVARIVRKKSIQAIMLGYIKIVEISYNKYSKRLLPHVHLLLAVKEDFKEHWIRKKEIDKLEKTWKKWKKETIINAIDVKIVKDTEKDIDTVLKYITIVNKKRIMKLNDMEIKAFFEMISERKRLFTTSGIFK</sequence>